<evidence type="ECO:0000256" key="15">
    <source>
        <dbReference type="ARBA" id="ARBA00048238"/>
    </source>
</evidence>
<comment type="caution">
    <text evidence="18">Lacks conserved residue(s) required for the propagation of feature annotation.</text>
</comment>
<comment type="similarity">
    <text evidence="4 19">In the C-terminal section; belongs to the NnrD/CARKD family.</text>
</comment>
<evidence type="ECO:0000256" key="2">
    <source>
        <dbReference type="ARBA" id="ARBA00000909"/>
    </source>
</evidence>
<evidence type="ECO:0000256" key="7">
    <source>
        <dbReference type="ARBA" id="ARBA00022840"/>
    </source>
</evidence>
<dbReference type="OrthoDB" id="9806925at2"/>
<dbReference type="GeneID" id="67180757"/>
<dbReference type="RefSeq" id="WP_013344031.1">
    <property type="nucleotide sequence ID" value="NC_014541.1"/>
</dbReference>
<dbReference type="EC" id="5.1.99.6" evidence="19"/>
<feature type="binding site" evidence="17">
    <location>
        <position position="372"/>
    </location>
    <ligand>
        <name>(6S)-NADPHX</name>
        <dbReference type="ChEBI" id="CHEBI:64076"/>
    </ligand>
</feature>
<evidence type="ECO:0000256" key="6">
    <source>
        <dbReference type="ARBA" id="ARBA00022741"/>
    </source>
</evidence>
<dbReference type="InterPro" id="IPR030677">
    <property type="entry name" value="Nnr"/>
</dbReference>
<dbReference type="GO" id="GO:0046872">
    <property type="term" value="F:metal ion binding"/>
    <property type="evidence" value="ECO:0007669"/>
    <property type="project" value="UniProtKB-UniRule"/>
</dbReference>
<feature type="binding site" evidence="18">
    <location>
        <position position="68"/>
    </location>
    <ligand>
        <name>K(+)</name>
        <dbReference type="ChEBI" id="CHEBI:29103"/>
    </ligand>
</feature>
<dbReference type="Pfam" id="PF03853">
    <property type="entry name" value="YjeF_N"/>
    <property type="match status" value="1"/>
</dbReference>
<dbReference type="Pfam" id="PF01256">
    <property type="entry name" value="Carb_kinase"/>
    <property type="match status" value="1"/>
</dbReference>
<comment type="similarity">
    <text evidence="18">Belongs to the NnrE/AIBP family.</text>
</comment>
<evidence type="ECO:0000256" key="19">
    <source>
        <dbReference type="PIRNR" id="PIRNR017184"/>
    </source>
</evidence>
<evidence type="ECO:0000256" key="17">
    <source>
        <dbReference type="HAMAP-Rule" id="MF_01965"/>
    </source>
</evidence>
<dbReference type="eggNOG" id="COG0062">
    <property type="taxonomic scope" value="Bacteria"/>
</dbReference>
<dbReference type="AlphaFoldDB" id="E1SPR1"/>
<comment type="function">
    <text evidence="17">Catalyzes the dehydration of the S-form of NAD(P)HX at the expense of ADP, which is converted to AMP. Together with NAD(P)HX epimerase, which catalyzes the epimerization of the S- and R-forms, the enzyme allows the repair of both epimers of NAD(P)HX, a damaged form of NAD(P)H that is a result of enzymatic or heat-dependent hydration.</text>
</comment>
<feature type="binding site" evidence="18">
    <location>
        <position position="130"/>
    </location>
    <ligand>
        <name>K(+)</name>
        <dbReference type="ChEBI" id="CHEBI:29103"/>
    </ligand>
</feature>
<dbReference type="CDD" id="cd01171">
    <property type="entry name" value="YXKO-related"/>
    <property type="match status" value="1"/>
</dbReference>
<feature type="binding site" evidence="18">
    <location>
        <begin position="67"/>
        <end position="71"/>
    </location>
    <ligand>
        <name>(6S)-NADPHX</name>
        <dbReference type="ChEBI" id="CHEBI:64076"/>
    </ligand>
</feature>
<evidence type="ECO:0000256" key="11">
    <source>
        <dbReference type="ARBA" id="ARBA00023235"/>
    </source>
</evidence>
<evidence type="ECO:0000256" key="18">
    <source>
        <dbReference type="HAMAP-Rule" id="MF_01966"/>
    </source>
</evidence>
<keyword evidence="7 17" id="KW-0067">ATP-binding</keyword>
<evidence type="ECO:0000256" key="4">
    <source>
        <dbReference type="ARBA" id="ARBA00009524"/>
    </source>
</evidence>
<keyword evidence="22" id="KW-0808">Transferase</keyword>
<dbReference type="eggNOG" id="COG0063">
    <property type="taxonomic scope" value="Bacteria"/>
</dbReference>
<comment type="catalytic activity">
    <reaction evidence="16 17 19">
        <text>(6S)-NADPHX + ADP = AMP + phosphate + NADPH + H(+)</text>
        <dbReference type="Rhea" id="RHEA:32235"/>
        <dbReference type="ChEBI" id="CHEBI:15378"/>
        <dbReference type="ChEBI" id="CHEBI:43474"/>
        <dbReference type="ChEBI" id="CHEBI:57783"/>
        <dbReference type="ChEBI" id="CHEBI:64076"/>
        <dbReference type="ChEBI" id="CHEBI:456215"/>
        <dbReference type="ChEBI" id="CHEBI:456216"/>
        <dbReference type="EC" id="4.2.1.136"/>
    </reaction>
</comment>
<dbReference type="GO" id="GO:0046496">
    <property type="term" value="P:nicotinamide nucleotide metabolic process"/>
    <property type="evidence" value="ECO:0007669"/>
    <property type="project" value="UniProtKB-UniRule"/>
</dbReference>
<evidence type="ECO:0000256" key="12">
    <source>
        <dbReference type="ARBA" id="ARBA00023239"/>
    </source>
</evidence>
<evidence type="ECO:0000259" key="21">
    <source>
        <dbReference type="PROSITE" id="PS51385"/>
    </source>
</evidence>
<comment type="catalytic activity">
    <reaction evidence="15 17 19">
        <text>(6S)-NADHX + ADP = AMP + phosphate + NADH + H(+)</text>
        <dbReference type="Rhea" id="RHEA:32223"/>
        <dbReference type="ChEBI" id="CHEBI:15378"/>
        <dbReference type="ChEBI" id="CHEBI:43474"/>
        <dbReference type="ChEBI" id="CHEBI:57945"/>
        <dbReference type="ChEBI" id="CHEBI:64074"/>
        <dbReference type="ChEBI" id="CHEBI:456215"/>
        <dbReference type="ChEBI" id="CHEBI:456216"/>
        <dbReference type="EC" id="4.2.1.136"/>
    </reaction>
</comment>
<dbReference type="SMR" id="E1SPR1"/>
<keyword evidence="11 18" id="KW-0413">Isomerase</keyword>
<dbReference type="PIRSF" id="PIRSF017184">
    <property type="entry name" value="Nnr"/>
    <property type="match status" value="1"/>
</dbReference>
<dbReference type="InterPro" id="IPR036652">
    <property type="entry name" value="YjeF_N_dom_sf"/>
</dbReference>
<comment type="function">
    <text evidence="18">Catalyzes the epimerization of the S- and R-forms of NAD(P)HX, a damaged form of NAD(P)H that is a result of enzymatic or heat-dependent hydration. This is a prerequisite for the S-specific NAD(P)H-hydrate dehydratase to allow the repair of both epimers of NAD(P)HX.</text>
</comment>
<organism evidence="22 23">
    <name type="scientific">Ferrimonas balearica (strain DSM 9799 / CCM 4581 / KCTC 23876 / PAT)</name>
    <dbReference type="NCBI Taxonomy" id="550540"/>
    <lineage>
        <taxon>Bacteria</taxon>
        <taxon>Pseudomonadati</taxon>
        <taxon>Pseudomonadota</taxon>
        <taxon>Gammaproteobacteria</taxon>
        <taxon>Alteromonadales</taxon>
        <taxon>Ferrimonadaceae</taxon>
        <taxon>Ferrimonas</taxon>
    </lineage>
</organism>
<dbReference type="GO" id="GO:0016301">
    <property type="term" value="F:kinase activity"/>
    <property type="evidence" value="ECO:0007669"/>
    <property type="project" value="UniProtKB-KW"/>
</dbReference>
<evidence type="ECO:0000256" key="3">
    <source>
        <dbReference type="ARBA" id="ARBA00006001"/>
    </source>
</evidence>
<comment type="subunit">
    <text evidence="17">Homotetramer.</text>
</comment>
<dbReference type="GO" id="GO:0110051">
    <property type="term" value="P:metabolite repair"/>
    <property type="evidence" value="ECO:0007669"/>
    <property type="project" value="TreeGrafter"/>
</dbReference>
<feature type="binding site" evidence="17">
    <location>
        <position position="437"/>
    </location>
    <ligand>
        <name>AMP</name>
        <dbReference type="ChEBI" id="CHEBI:456215"/>
    </ligand>
</feature>
<feature type="binding site" evidence="18">
    <location>
        <begin position="134"/>
        <end position="140"/>
    </location>
    <ligand>
        <name>(6S)-NADPHX</name>
        <dbReference type="ChEBI" id="CHEBI:64076"/>
    </ligand>
</feature>
<protein>
    <recommendedName>
        <fullName evidence="19">Bifunctional NAD(P)H-hydrate repair enzyme</fullName>
    </recommendedName>
    <alternativeName>
        <fullName evidence="19">Nicotinamide nucleotide repair protein</fullName>
    </alternativeName>
    <domain>
        <recommendedName>
            <fullName evidence="19">ADP-dependent (S)-NAD(P)H-hydrate dehydratase</fullName>
            <ecNumber evidence="19">4.2.1.136</ecNumber>
        </recommendedName>
        <alternativeName>
            <fullName evidence="19">ADP-dependent NAD(P)HX dehydratase</fullName>
        </alternativeName>
    </domain>
    <domain>
        <recommendedName>
            <fullName evidence="19">NAD(P)H-hydrate epimerase</fullName>
            <ecNumber evidence="19">5.1.99.6</ecNumber>
        </recommendedName>
    </domain>
</protein>
<dbReference type="EMBL" id="CP002209">
    <property type="protein sequence ID" value="ADN74725.1"/>
    <property type="molecule type" value="Genomic_DNA"/>
</dbReference>
<keyword evidence="23" id="KW-1185">Reference proteome</keyword>
<keyword evidence="9 18" id="KW-0630">Potassium</keyword>
<dbReference type="PROSITE" id="PS51385">
    <property type="entry name" value="YJEF_N"/>
    <property type="match status" value="1"/>
</dbReference>
<dbReference type="NCBIfam" id="TIGR00196">
    <property type="entry name" value="yjeF_cterm"/>
    <property type="match status" value="1"/>
</dbReference>
<dbReference type="Proteomes" id="UP000006683">
    <property type="component" value="Chromosome"/>
</dbReference>
<dbReference type="PROSITE" id="PS51383">
    <property type="entry name" value="YJEF_C_3"/>
    <property type="match status" value="1"/>
</dbReference>
<dbReference type="Gene3D" id="3.40.50.10260">
    <property type="entry name" value="YjeF N-terminal domain"/>
    <property type="match status" value="1"/>
</dbReference>
<comment type="catalytic activity">
    <reaction evidence="1 18 19">
        <text>(6R)-NADHX = (6S)-NADHX</text>
        <dbReference type="Rhea" id="RHEA:32215"/>
        <dbReference type="ChEBI" id="CHEBI:64074"/>
        <dbReference type="ChEBI" id="CHEBI:64075"/>
        <dbReference type="EC" id="5.1.99.6"/>
    </reaction>
</comment>
<feature type="binding site" evidence="17">
    <location>
        <position position="326"/>
    </location>
    <ligand>
        <name>(6S)-NADPHX</name>
        <dbReference type="ChEBI" id="CHEBI:64076"/>
    </ligand>
</feature>
<evidence type="ECO:0000256" key="10">
    <source>
        <dbReference type="ARBA" id="ARBA00023027"/>
    </source>
</evidence>
<feature type="domain" description="YjeF C-terminal" evidence="20">
    <location>
        <begin position="229"/>
        <end position="495"/>
    </location>
</feature>
<dbReference type="STRING" id="550540.Fbal_0511"/>
<proteinExistence type="inferred from homology"/>
<dbReference type="InterPro" id="IPR029056">
    <property type="entry name" value="Ribokinase-like"/>
</dbReference>
<dbReference type="GO" id="GO:0052856">
    <property type="term" value="F:NAD(P)HX epimerase activity"/>
    <property type="evidence" value="ECO:0007669"/>
    <property type="project" value="UniProtKB-UniRule"/>
</dbReference>
<feature type="binding site" evidence="18">
    <location>
        <position position="166"/>
    </location>
    <ligand>
        <name>K(+)</name>
        <dbReference type="ChEBI" id="CHEBI:29103"/>
    </ligand>
</feature>
<dbReference type="GO" id="GO:0052855">
    <property type="term" value="F:ADP-dependent NAD(P)H-hydrate dehydratase activity"/>
    <property type="evidence" value="ECO:0007669"/>
    <property type="project" value="UniProtKB-UniRule"/>
</dbReference>
<dbReference type="NCBIfam" id="TIGR00197">
    <property type="entry name" value="yjeF_nterm"/>
    <property type="match status" value="1"/>
</dbReference>
<dbReference type="PANTHER" id="PTHR12592:SF0">
    <property type="entry name" value="ATP-DEPENDENT (S)-NAD(P)H-HYDRATE DEHYDRATASE"/>
    <property type="match status" value="1"/>
</dbReference>
<evidence type="ECO:0000256" key="16">
    <source>
        <dbReference type="ARBA" id="ARBA00049209"/>
    </source>
</evidence>
<dbReference type="InterPro" id="IPR004443">
    <property type="entry name" value="YjeF_N_dom"/>
</dbReference>
<evidence type="ECO:0000256" key="9">
    <source>
        <dbReference type="ARBA" id="ARBA00022958"/>
    </source>
</evidence>
<dbReference type="SUPFAM" id="SSF64153">
    <property type="entry name" value="YjeF N-terminal domain-like"/>
    <property type="match status" value="1"/>
</dbReference>
<keyword evidence="10 17" id="KW-0520">NAD</keyword>
<evidence type="ECO:0000256" key="14">
    <source>
        <dbReference type="ARBA" id="ARBA00025153"/>
    </source>
</evidence>
<keyword evidence="8 17" id="KW-0521">NADP</keyword>
<evidence type="ECO:0000256" key="8">
    <source>
        <dbReference type="ARBA" id="ARBA00022857"/>
    </source>
</evidence>
<evidence type="ECO:0000313" key="22">
    <source>
        <dbReference type="EMBL" id="ADN74725.1"/>
    </source>
</evidence>
<dbReference type="FunFam" id="3.40.1190.20:FF:000017">
    <property type="entry name" value="Multifunctional fusion protein"/>
    <property type="match status" value="1"/>
</dbReference>
<dbReference type="EC" id="4.2.1.136" evidence="19"/>
<comment type="similarity">
    <text evidence="3 19">In the N-terminal section; belongs to the NnrE/AIBP family.</text>
</comment>
<feature type="binding site" evidence="17">
    <location>
        <begin position="409"/>
        <end position="413"/>
    </location>
    <ligand>
        <name>AMP</name>
        <dbReference type="ChEBI" id="CHEBI:456215"/>
    </ligand>
</feature>
<reference evidence="22 23" key="1">
    <citation type="journal article" date="2010" name="Stand. Genomic Sci.">
        <title>Complete genome sequence of Ferrimonas balearica type strain (PAT).</title>
        <authorList>
            <person name="Nolan M."/>
            <person name="Sikorski J."/>
            <person name="Davenport K."/>
            <person name="Lucas S."/>
            <person name="Glavina Del Rio T."/>
            <person name="Tice H."/>
            <person name="Cheng J."/>
            <person name="Goodwin L."/>
            <person name="Pitluck S."/>
            <person name="Liolios K."/>
            <person name="Ivanova N."/>
            <person name="Mavromatis K."/>
            <person name="Ovchinnikova G."/>
            <person name="Pati A."/>
            <person name="Chen A."/>
            <person name="Palaniappan K."/>
            <person name="Land M."/>
            <person name="Hauser L."/>
            <person name="Chang Y."/>
            <person name="Jeffries C."/>
            <person name="Tapia R."/>
            <person name="Brettin T."/>
            <person name="Detter J."/>
            <person name="Han C."/>
            <person name="Yasawong M."/>
            <person name="Rohde M."/>
            <person name="Tindall B."/>
            <person name="Goker M."/>
            <person name="Woyke T."/>
            <person name="Bristow J."/>
            <person name="Eisen J."/>
            <person name="Markowitz V."/>
            <person name="Hugenholtz P."/>
            <person name="Kyrpides N."/>
            <person name="Klenk H."/>
            <person name="Lapidus A."/>
        </authorList>
    </citation>
    <scope>NUCLEOTIDE SEQUENCE [LARGE SCALE GENOMIC DNA]</scope>
    <source>
        <strain evidence="23">DSM 9799 / CCM 4581 / KCTC 23876 / PAT</strain>
    </source>
</reference>
<comment type="catalytic activity">
    <reaction evidence="2 18 19">
        <text>(6R)-NADPHX = (6S)-NADPHX</text>
        <dbReference type="Rhea" id="RHEA:32227"/>
        <dbReference type="ChEBI" id="CHEBI:64076"/>
        <dbReference type="ChEBI" id="CHEBI:64077"/>
        <dbReference type="EC" id="5.1.99.6"/>
    </reaction>
</comment>
<accession>E1SPR1</accession>
<evidence type="ECO:0000256" key="13">
    <source>
        <dbReference type="ARBA" id="ARBA00023268"/>
    </source>
</evidence>
<keyword evidence="13" id="KW-0511">Multifunctional enzyme</keyword>
<name>E1SPR1_FERBD</name>
<dbReference type="HAMAP" id="MF_01966">
    <property type="entry name" value="NADHX_epimerase"/>
    <property type="match status" value="1"/>
</dbReference>
<comment type="cofactor">
    <cofactor evidence="18 19">
        <name>K(+)</name>
        <dbReference type="ChEBI" id="CHEBI:29103"/>
    </cofactor>
    <text evidence="18 19">Binds 1 potassium ion per subunit.</text>
</comment>
<evidence type="ECO:0000313" key="23">
    <source>
        <dbReference type="Proteomes" id="UP000006683"/>
    </source>
</evidence>
<comment type="cofactor">
    <cofactor evidence="17">
        <name>Mg(2+)</name>
        <dbReference type="ChEBI" id="CHEBI:18420"/>
    </cofactor>
</comment>
<feature type="binding site" evidence="17">
    <location>
        <position position="264"/>
    </location>
    <ligand>
        <name>(6S)-NADPHX</name>
        <dbReference type="ChEBI" id="CHEBI:64076"/>
    </ligand>
</feature>
<dbReference type="InterPro" id="IPR000631">
    <property type="entry name" value="CARKD"/>
</dbReference>
<evidence type="ECO:0000256" key="5">
    <source>
        <dbReference type="ARBA" id="ARBA00022723"/>
    </source>
</evidence>
<evidence type="ECO:0000256" key="1">
    <source>
        <dbReference type="ARBA" id="ARBA00000013"/>
    </source>
</evidence>
<dbReference type="GO" id="GO:0005524">
    <property type="term" value="F:ATP binding"/>
    <property type="evidence" value="ECO:0007669"/>
    <property type="project" value="UniProtKB-UniRule"/>
</dbReference>
<dbReference type="PANTHER" id="PTHR12592">
    <property type="entry name" value="ATP-DEPENDENT (S)-NAD(P)H-HYDRATE DEHYDRATASE FAMILY MEMBER"/>
    <property type="match status" value="1"/>
</dbReference>
<gene>
    <name evidence="17" type="primary">nnrD</name>
    <name evidence="18" type="synonym">nnrE</name>
    <name evidence="22" type="ordered locus">Fbal_0511</name>
</gene>
<feature type="binding site" evidence="17">
    <location>
        <position position="438"/>
    </location>
    <ligand>
        <name>(6S)-NADPHX</name>
        <dbReference type="ChEBI" id="CHEBI:64076"/>
    </ligand>
</feature>
<dbReference type="HOGENOM" id="CLU_024853_4_3_6"/>
<keyword evidence="22" id="KW-0418">Kinase</keyword>
<dbReference type="HAMAP" id="MF_01965">
    <property type="entry name" value="NADHX_dehydratase"/>
    <property type="match status" value="1"/>
</dbReference>
<feature type="binding site" evidence="18">
    <location>
        <position position="163"/>
    </location>
    <ligand>
        <name>(6S)-NADPHX</name>
        <dbReference type="ChEBI" id="CHEBI:64076"/>
    </ligand>
</feature>
<dbReference type="KEGG" id="fbl:Fbal_0511"/>
<feature type="domain" description="YjeF N-terminal" evidence="21">
    <location>
        <begin position="18"/>
        <end position="220"/>
    </location>
</feature>
<sequence length="495" mass="50950">MRADLASLPTSLYHADTIRDLEPELAKALDIPLYDVMEAAGAAAWNLLKQRWGDNAQRLLVLCGRGNNGGDGYVLARLAKAEGRAVTLLQADPERELSGDAALAQAAWLAAGGELAPLSGEWPEADVIVDGLLGTGLSGPLNAPMQQAIERINAHPGAVLALDLPSGLSGQSGQALPIAVIADVTLTFVGAKPGLLTGAAPAYIGELHLAPLQLGPGLVAHPASVTKCSLNDFLHWLGPRRVDSHKGDHGKVVILGGQAGMAGAVRLAGEAALRSGAGLVAVVSWPDNLAQIQAGRPELMTLGVDVVDMEVYAKLGWAGAIAVGPGMGQSDWARHLLIGAIRSERPLVVDADALNLLALEPQRRDNWILTPHPGEAARLLGQSTEQVQADRFAAVAELQRRYGGVVVLKGAGTLIHDGEQCCLAPVGNPGLATGGSGDLLSGIIASLLAQGLSPMAAACCGVCVHGEAADAAAIDGQRGMLASDLLPHIRQLVNP</sequence>
<keyword evidence="12 17" id="KW-0456">Lyase</keyword>
<dbReference type="SUPFAM" id="SSF53613">
    <property type="entry name" value="Ribokinase-like"/>
    <property type="match status" value="1"/>
</dbReference>
<comment type="similarity">
    <text evidence="17">Belongs to the NnrD/CARKD family.</text>
</comment>
<comment type="function">
    <text evidence="14 19">Bifunctional enzyme that catalyzes the epimerization of the S- and R-forms of NAD(P)HX and the dehydration of the S-form of NAD(P)HX at the expense of ADP, which is converted to AMP. This allows the repair of both epimers of NAD(P)HX, a damaged form of NAD(P)H that is a result of enzymatic or heat-dependent hydration.</text>
</comment>
<keyword evidence="6 17" id="KW-0547">Nucleotide-binding</keyword>
<keyword evidence="5 18" id="KW-0479">Metal-binding</keyword>
<evidence type="ECO:0000259" key="20">
    <source>
        <dbReference type="PROSITE" id="PS51383"/>
    </source>
</evidence>
<dbReference type="Gene3D" id="3.40.1190.20">
    <property type="match status" value="1"/>
</dbReference>